<comment type="caution">
    <text evidence="2">The sequence shown here is derived from an EMBL/GenBank/DDBJ whole genome shotgun (WGS) entry which is preliminary data.</text>
</comment>
<reference evidence="2 3" key="1">
    <citation type="submission" date="2016-08" db="EMBL/GenBank/DDBJ databases">
        <title>Whole genome sequence of Mesorhizobium sp. strain UASWS1009 isolated from industrial sewage.</title>
        <authorList>
            <person name="Crovadore J."/>
            <person name="Calmin G."/>
            <person name="Chablais R."/>
            <person name="Cochard B."/>
            <person name="Lefort F."/>
        </authorList>
    </citation>
    <scope>NUCLEOTIDE SEQUENCE [LARGE SCALE GENOMIC DNA]</scope>
    <source>
        <strain evidence="2 3">UASWS1009</strain>
    </source>
</reference>
<feature type="transmembrane region" description="Helical" evidence="1">
    <location>
        <begin position="71"/>
        <end position="88"/>
    </location>
</feature>
<feature type="transmembrane region" description="Helical" evidence="1">
    <location>
        <begin position="7"/>
        <end position="28"/>
    </location>
</feature>
<dbReference type="AlphaFoldDB" id="A0A1C2DFD0"/>
<sequence length="127" mass="14016">MTRKAILLAYFEPISLGLLFALGAYLNGDPAKTVFLKSLIGPMYILASLGLRQHFTRDNDATRSTTTWVEFLLLDSALLSAALILILPDKTESAVHLIGVFAIMTLAMTALRMLIRWLWPARGGIQP</sequence>
<keyword evidence="1" id="KW-1133">Transmembrane helix</keyword>
<evidence type="ECO:0000256" key="1">
    <source>
        <dbReference type="SAM" id="Phobius"/>
    </source>
</evidence>
<dbReference type="OrthoDB" id="8402632at2"/>
<protein>
    <submittedName>
        <fullName evidence="2">Uncharacterized protein</fullName>
    </submittedName>
</protein>
<dbReference type="EMBL" id="MDEO01000036">
    <property type="protein sequence ID" value="OCX13450.1"/>
    <property type="molecule type" value="Genomic_DNA"/>
</dbReference>
<keyword evidence="3" id="KW-1185">Reference proteome</keyword>
<gene>
    <name evidence="2" type="ORF">QV13_28610</name>
</gene>
<feature type="transmembrane region" description="Helical" evidence="1">
    <location>
        <begin position="94"/>
        <end position="115"/>
    </location>
</feature>
<name>A0A1C2DFD0_9HYPH</name>
<accession>A0A1C2DFD0</accession>
<keyword evidence="1" id="KW-0472">Membrane</keyword>
<dbReference type="Proteomes" id="UP000094412">
    <property type="component" value="Unassembled WGS sequence"/>
</dbReference>
<feature type="transmembrane region" description="Helical" evidence="1">
    <location>
        <begin position="34"/>
        <end position="51"/>
    </location>
</feature>
<evidence type="ECO:0000313" key="2">
    <source>
        <dbReference type="EMBL" id="OCX13450.1"/>
    </source>
</evidence>
<organism evidence="2 3">
    <name type="scientific">Mesorhizobium hungaricum</name>
    <dbReference type="NCBI Taxonomy" id="1566387"/>
    <lineage>
        <taxon>Bacteria</taxon>
        <taxon>Pseudomonadati</taxon>
        <taxon>Pseudomonadota</taxon>
        <taxon>Alphaproteobacteria</taxon>
        <taxon>Hyphomicrobiales</taxon>
        <taxon>Phyllobacteriaceae</taxon>
        <taxon>Mesorhizobium</taxon>
    </lineage>
</organism>
<keyword evidence="1" id="KW-0812">Transmembrane</keyword>
<evidence type="ECO:0000313" key="3">
    <source>
        <dbReference type="Proteomes" id="UP000094412"/>
    </source>
</evidence>
<proteinExistence type="predicted"/>
<dbReference type="RefSeq" id="WP_024922878.1">
    <property type="nucleotide sequence ID" value="NZ_MDEO01000036.1"/>
</dbReference>